<dbReference type="Proteomes" id="UP000694427">
    <property type="component" value="Unplaced"/>
</dbReference>
<evidence type="ECO:0000256" key="1">
    <source>
        <dbReference type="SAM" id="Phobius"/>
    </source>
</evidence>
<evidence type="ECO:0000313" key="3">
    <source>
        <dbReference type="Proteomes" id="UP000694427"/>
    </source>
</evidence>
<keyword evidence="3" id="KW-1185">Reference proteome</keyword>
<feature type="transmembrane region" description="Helical" evidence="1">
    <location>
        <begin position="23"/>
        <end position="49"/>
    </location>
</feature>
<proteinExistence type="predicted"/>
<keyword evidence="1" id="KW-0472">Membrane</keyword>
<organism evidence="2 3">
    <name type="scientific">Cyprinus carpio</name>
    <name type="common">Common carp</name>
    <dbReference type="NCBI Taxonomy" id="7962"/>
    <lineage>
        <taxon>Eukaryota</taxon>
        <taxon>Metazoa</taxon>
        <taxon>Chordata</taxon>
        <taxon>Craniata</taxon>
        <taxon>Vertebrata</taxon>
        <taxon>Euteleostomi</taxon>
        <taxon>Actinopterygii</taxon>
        <taxon>Neopterygii</taxon>
        <taxon>Teleostei</taxon>
        <taxon>Ostariophysi</taxon>
        <taxon>Cypriniformes</taxon>
        <taxon>Cyprinidae</taxon>
        <taxon>Cyprininae</taxon>
        <taxon>Cyprinus</taxon>
    </lineage>
</organism>
<name>A0A8C1GRV8_CYPCA</name>
<dbReference type="AlphaFoldDB" id="A0A8C1GRV8"/>
<accession>A0A8C1GRV8</accession>
<keyword evidence="1" id="KW-0812">Transmembrane</keyword>
<keyword evidence="1" id="KW-1133">Transmembrane helix</keyword>
<evidence type="ECO:0000313" key="2">
    <source>
        <dbReference type="Ensembl" id="ENSCCRP00010012786.1"/>
    </source>
</evidence>
<protein>
    <submittedName>
        <fullName evidence="2">Uncharacterized protein</fullName>
    </submittedName>
</protein>
<reference evidence="2" key="2">
    <citation type="submission" date="2025-09" db="UniProtKB">
        <authorList>
            <consortium name="Ensembl"/>
        </authorList>
    </citation>
    <scope>IDENTIFICATION</scope>
</reference>
<feature type="transmembrane region" description="Helical" evidence="1">
    <location>
        <begin position="55"/>
        <end position="74"/>
    </location>
</feature>
<sequence length="223" mass="24110">SFSFRDGTNWPSFSMFFCSPSSVLFLCICFIITASHIFVALGSSFFFTTSYSGKLGASGSATMCFFSLVQPLSLAFRPLVSDFKGLVCMLSIFDLVSCCTLSDGLIIAFECLCCVAELLNLDSTVTLAAALKSVFVLLESCKSDAKCFFWFGSFLLALRVINPSLLLSCLEDLSIARWVTGASVLGAGENICASEGTLDDLFVLFEGLGIDFTFMSCFCFCIC</sequence>
<dbReference type="Ensembl" id="ENSCCRT00010013915.1">
    <property type="protein sequence ID" value="ENSCCRP00010012786.1"/>
    <property type="gene ID" value="ENSCCRG00010005417.1"/>
</dbReference>
<reference evidence="2" key="1">
    <citation type="submission" date="2025-08" db="UniProtKB">
        <authorList>
            <consortium name="Ensembl"/>
        </authorList>
    </citation>
    <scope>IDENTIFICATION</scope>
</reference>